<feature type="transmembrane region" description="Helical" evidence="12">
    <location>
        <begin position="72"/>
        <end position="94"/>
    </location>
</feature>
<dbReference type="InterPro" id="IPR011527">
    <property type="entry name" value="ABC1_TM_dom"/>
</dbReference>
<evidence type="ECO:0000256" key="5">
    <source>
        <dbReference type="ARBA" id="ARBA00022737"/>
    </source>
</evidence>
<dbReference type="InterPro" id="IPR003439">
    <property type="entry name" value="ABC_transporter-like_ATP-bd"/>
</dbReference>
<dbReference type="Gene3D" id="3.40.50.300">
    <property type="entry name" value="P-loop containing nucleotide triphosphate hydrolases"/>
    <property type="match status" value="2"/>
</dbReference>
<keyword evidence="10" id="KW-0325">Glycoprotein</keyword>
<dbReference type="GO" id="GO:0016020">
    <property type="term" value="C:membrane"/>
    <property type="evidence" value="ECO:0007669"/>
    <property type="project" value="UniProtKB-SubCell"/>
</dbReference>
<dbReference type="InterPro" id="IPR017871">
    <property type="entry name" value="ABC_transporter-like_CS"/>
</dbReference>
<dbReference type="PANTHER" id="PTHR24223">
    <property type="entry name" value="ATP-BINDING CASSETTE SUB-FAMILY C"/>
    <property type="match status" value="1"/>
</dbReference>
<dbReference type="CDD" id="cd03250">
    <property type="entry name" value="ABCC_MRP_domain1"/>
    <property type="match status" value="1"/>
</dbReference>
<dbReference type="CDD" id="cd18596">
    <property type="entry name" value="ABC_6TM_VMR1_D1_like"/>
    <property type="match status" value="1"/>
</dbReference>
<keyword evidence="7" id="KW-0067">ATP-binding</keyword>
<dbReference type="CDD" id="cd03244">
    <property type="entry name" value="ABCC_MRP_domain2"/>
    <property type="match status" value="1"/>
</dbReference>
<feature type="domain" description="ABC transmembrane type-1" evidence="14">
    <location>
        <begin position="820"/>
        <end position="1003"/>
    </location>
</feature>
<feature type="domain" description="ABC transmembrane type-1" evidence="14">
    <location>
        <begin position="232"/>
        <end position="395"/>
    </location>
</feature>
<feature type="domain" description="ABC transporter" evidence="13">
    <location>
        <begin position="1037"/>
        <end position="1290"/>
    </location>
</feature>
<feature type="transmembrane region" description="Helical" evidence="12">
    <location>
        <begin position="974"/>
        <end position="995"/>
    </location>
</feature>
<evidence type="ECO:0000256" key="9">
    <source>
        <dbReference type="ARBA" id="ARBA00023136"/>
    </source>
</evidence>
<evidence type="ECO:0000256" key="6">
    <source>
        <dbReference type="ARBA" id="ARBA00022741"/>
    </source>
</evidence>
<dbReference type="OrthoDB" id="6500128at2759"/>
<dbReference type="SUPFAM" id="SSF52540">
    <property type="entry name" value="P-loop containing nucleoside triphosphate hydrolases"/>
    <property type="match status" value="2"/>
</dbReference>
<dbReference type="SMART" id="SM00382">
    <property type="entry name" value="AAA"/>
    <property type="match status" value="2"/>
</dbReference>
<dbReference type="GO" id="GO:0140359">
    <property type="term" value="F:ABC-type transporter activity"/>
    <property type="evidence" value="ECO:0007669"/>
    <property type="project" value="InterPro"/>
</dbReference>
<protein>
    <recommendedName>
        <fullName evidence="17">ATP-dependent bile acid permease</fullName>
    </recommendedName>
</protein>
<evidence type="ECO:0008006" key="17">
    <source>
        <dbReference type="Google" id="ProtNLM"/>
    </source>
</evidence>
<evidence type="ECO:0000256" key="11">
    <source>
        <dbReference type="SAM" id="MobiDB-lite"/>
    </source>
</evidence>
<evidence type="ECO:0000256" key="8">
    <source>
        <dbReference type="ARBA" id="ARBA00022989"/>
    </source>
</evidence>
<dbReference type="PANTHER" id="PTHR24223:SF456">
    <property type="entry name" value="MULTIDRUG RESISTANCE-ASSOCIATED PROTEIN LETHAL(2)03659"/>
    <property type="match status" value="1"/>
</dbReference>
<name>A0A9P1H9F3_9PEZI</name>
<keyword evidence="5" id="KW-0677">Repeat</keyword>
<dbReference type="Pfam" id="PF00664">
    <property type="entry name" value="ABC_membrane"/>
    <property type="match status" value="2"/>
</dbReference>
<evidence type="ECO:0000256" key="1">
    <source>
        <dbReference type="ARBA" id="ARBA00004141"/>
    </source>
</evidence>
<evidence type="ECO:0000256" key="2">
    <source>
        <dbReference type="ARBA" id="ARBA00009726"/>
    </source>
</evidence>
<comment type="caution">
    <text evidence="15">The sequence shown here is derived from an EMBL/GenBank/DDBJ whole genome shotgun (WGS) entry which is preliminary data.</text>
</comment>
<feature type="transmembrane region" description="Helical" evidence="12">
    <location>
        <begin position="12"/>
        <end position="30"/>
    </location>
</feature>
<gene>
    <name evidence="15" type="ORF">PPNO1_LOCUS8901</name>
</gene>
<evidence type="ECO:0000259" key="14">
    <source>
        <dbReference type="PROSITE" id="PS50929"/>
    </source>
</evidence>
<feature type="transmembrane region" description="Helical" evidence="12">
    <location>
        <begin position="740"/>
        <end position="763"/>
    </location>
</feature>
<sequence length="1306" mass="143848">MEGNDPVDQRFRIEATATVAIALLTSIPALRDLFGLNPRSTSQLKDGAYKDRDGESTHEDVDNFSNVVPKTALLVFSIFGLASSLYISVVDILFGRPMSKLARAKKDLEIEDFPALSFANRSADLSAVWAAFPTQSRLWKSIIRRYSGLTISIFADGAIESWLYWLSNSEISLPIRSQLSALIFEKSMRRKNVKTATGPEKEEEDKKDGKKKSDSGDENEEPTETTPLIGGFYLINSVTKGIVAITLLMYLLGWIPVAAGVMSGLLLVPINNRFSKMYGRAQERMMKARDEQLQVVNEALLGARQIKFSALEDGWEKKLMAVREKVLRTIWDAFLADTALVGCWIIAPLVSSATALSTYAILNDGLTPSVAFVGVAVFRSLESALSMIPELISEFFDSWISMSRIEKYLQGPELQQTVEEGTDISFENASIAWPVDEEVDEADRFVLRDLDLTFPSGELSVISGKTGSGKSLILSAIIGEVDLLAGKIRAPLAPLISERFDNKATPDSWIIPSAKAYVAQIPWIENASLRHNVLFGLPYDEQRYNATIDACALRKDLEILTDGDMTELGSNGVNLSGGQKWRVTLARAIYSRAGILILDDIFSAVDAHVGRHIYEQCLTGDLCRGRTRILVTHHIALCQPRTKFVVELGDGSARYSGFVEDLQHDGTLDLIKQHEEAQVKSDEQEVERRLEDLDGDGGPLAKVASKAKPTPKQFVEDEKKEKGSVKLNVYHTYLTSSGGYFLWGFGISMFLLSSVLSVGRSYWLKIWTSPNDEEAYHYNEYSAWIDAQSSNETVSATAGKDYSLRFYLGVYISISATQGIISTFTADFNTIDTSLARNAMSVANAGLNVIAICVATNIGTWYLFAPAIFLSMVCVQLAKRYLAAARPTKRLESNNKSPMFELYGSALSGVSSIRAFGNGTSYIEKMYGRVDNYIVTTYYISSHNRWLNFWMMVVGTIFTGIAATLVLLTDGMTAALAGFTISFSLDFINSMNWLIRTYGNIELDMNAAERVMEYIALETEDLGGEHPPAAWPTEGKVEVQDLVVGYADDLPAVLKGISFTVNKQERVGVVGRTGAGKSSLTLALFRFLEPRSGKVIIDGLDITKLNLKDLRSRLAIIPQDPVLFSGTVRSNLDPFDDYTDAELRDCLERVHLISSSTPGTATPSSSANTAAGPANANIFENLTSPISEGGGNLSQGQRQLLCLARAIVARPRVMVLDEATSAVDMHTDGLIQRSIREQFSDSTLIVIAHRLSTIADFDKILVLSDGEVAEYGTPAELWEKEDGIFRSMCEQSGEKERLRDIVQGKE</sequence>
<keyword evidence="6" id="KW-0547">Nucleotide-binding</keyword>
<evidence type="ECO:0000256" key="12">
    <source>
        <dbReference type="SAM" id="Phobius"/>
    </source>
</evidence>
<dbReference type="GO" id="GO:0016887">
    <property type="term" value="F:ATP hydrolysis activity"/>
    <property type="evidence" value="ECO:0007669"/>
    <property type="project" value="InterPro"/>
</dbReference>
<dbReference type="PROSITE" id="PS00211">
    <property type="entry name" value="ABC_TRANSPORTER_1"/>
    <property type="match status" value="1"/>
</dbReference>
<feature type="region of interest" description="Disordered" evidence="11">
    <location>
        <begin position="193"/>
        <end position="224"/>
    </location>
</feature>
<keyword evidence="3" id="KW-0813">Transport</keyword>
<feature type="transmembrane region" description="Helical" evidence="12">
    <location>
        <begin position="806"/>
        <end position="826"/>
    </location>
</feature>
<evidence type="ECO:0000256" key="7">
    <source>
        <dbReference type="ARBA" id="ARBA00022840"/>
    </source>
</evidence>
<keyword evidence="8 12" id="KW-1133">Transmembrane helix</keyword>
<reference evidence="15" key="1">
    <citation type="submission" date="2022-11" db="EMBL/GenBank/DDBJ databases">
        <authorList>
            <person name="Scott C."/>
            <person name="Bruce N."/>
        </authorList>
    </citation>
    <scope>NUCLEOTIDE SEQUENCE</scope>
</reference>
<proteinExistence type="inferred from homology"/>
<dbReference type="PROSITE" id="PS50929">
    <property type="entry name" value="ABC_TM1F"/>
    <property type="match status" value="2"/>
</dbReference>
<evidence type="ECO:0000259" key="13">
    <source>
        <dbReference type="PROSITE" id="PS50893"/>
    </source>
</evidence>
<dbReference type="SUPFAM" id="SSF90123">
    <property type="entry name" value="ABC transporter transmembrane region"/>
    <property type="match status" value="2"/>
</dbReference>
<keyword evidence="16" id="KW-1185">Reference proteome</keyword>
<feature type="domain" description="ABC transporter" evidence="13">
    <location>
        <begin position="424"/>
        <end position="675"/>
    </location>
</feature>
<dbReference type="FunFam" id="3.40.50.300:FF:000825">
    <property type="entry name" value="ABC bile acid transporter"/>
    <property type="match status" value="1"/>
</dbReference>
<dbReference type="EMBL" id="CALLCH030000019">
    <property type="protein sequence ID" value="CAI4219334.1"/>
    <property type="molecule type" value="Genomic_DNA"/>
</dbReference>
<organism evidence="15 16">
    <name type="scientific">Parascedosporium putredinis</name>
    <dbReference type="NCBI Taxonomy" id="1442378"/>
    <lineage>
        <taxon>Eukaryota</taxon>
        <taxon>Fungi</taxon>
        <taxon>Dikarya</taxon>
        <taxon>Ascomycota</taxon>
        <taxon>Pezizomycotina</taxon>
        <taxon>Sordariomycetes</taxon>
        <taxon>Hypocreomycetidae</taxon>
        <taxon>Microascales</taxon>
        <taxon>Microascaceae</taxon>
        <taxon>Parascedosporium</taxon>
    </lineage>
</organism>
<accession>A0A9P1H9F3</accession>
<comment type="similarity">
    <text evidence="2">Belongs to the ABC transporter superfamily. ABCC family. Conjugate transporter (TC 3.A.1.208) subfamily.</text>
</comment>
<dbReference type="Gene3D" id="1.20.1560.10">
    <property type="entry name" value="ABC transporter type 1, transmembrane domain"/>
    <property type="match status" value="2"/>
</dbReference>
<dbReference type="CDD" id="cd18604">
    <property type="entry name" value="ABC_6TM_VMR1_D2_like"/>
    <property type="match status" value="1"/>
</dbReference>
<evidence type="ECO:0000256" key="4">
    <source>
        <dbReference type="ARBA" id="ARBA00022692"/>
    </source>
</evidence>
<feature type="compositionally biased region" description="Basic and acidic residues" evidence="11">
    <location>
        <begin position="204"/>
        <end position="215"/>
    </location>
</feature>
<keyword evidence="9 12" id="KW-0472">Membrane</keyword>
<evidence type="ECO:0000256" key="10">
    <source>
        <dbReference type="ARBA" id="ARBA00023180"/>
    </source>
</evidence>
<dbReference type="PROSITE" id="PS50893">
    <property type="entry name" value="ABC_TRANSPORTER_2"/>
    <property type="match status" value="2"/>
</dbReference>
<dbReference type="Proteomes" id="UP000838763">
    <property type="component" value="Unassembled WGS sequence"/>
</dbReference>
<comment type="subcellular location">
    <subcellularLocation>
        <location evidence="1">Membrane</location>
        <topology evidence="1">Multi-pass membrane protein</topology>
    </subcellularLocation>
</comment>
<evidence type="ECO:0000256" key="3">
    <source>
        <dbReference type="ARBA" id="ARBA00022448"/>
    </source>
</evidence>
<keyword evidence="4 12" id="KW-0812">Transmembrane</keyword>
<dbReference type="FunFam" id="3.40.50.300:FF:000610">
    <property type="entry name" value="Multidrug resistance-associated ABC transporter"/>
    <property type="match status" value="1"/>
</dbReference>
<feature type="transmembrane region" description="Helical" evidence="12">
    <location>
        <begin position="242"/>
        <end position="268"/>
    </location>
</feature>
<dbReference type="InterPro" id="IPR027417">
    <property type="entry name" value="P-loop_NTPase"/>
</dbReference>
<dbReference type="InterPro" id="IPR050173">
    <property type="entry name" value="ABC_transporter_C-like"/>
</dbReference>
<dbReference type="GO" id="GO:0005524">
    <property type="term" value="F:ATP binding"/>
    <property type="evidence" value="ECO:0007669"/>
    <property type="project" value="UniProtKB-KW"/>
</dbReference>
<dbReference type="Pfam" id="PF00005">
    <property type="entry name" value="ABC_tran"/>
    <property type="match status" value="2"/>
</dbReference>
<dbReference type="InterPro" id="IPR036640">
    <property type="entry name" value="ABC1_TM_sf"/>
</dbReference>
<evidence type="ECO:0000313" key="16">
    <source>
        <dbReference type="Proteomes" id="UP000838763"/>
    </source>
</evidence>
<feature type="transmembrane region" description="Helical" evidence="12">
    <location>
        <begin position="949"/>
        <end position="968"/>
    </location>
</feature>
<evidence type="ECO:0000313" key="15">
    <source>
        <dbReference type="EMBL" id="CAI4219334.1"/>
    </source>
</evidence>
<dbReference type="InterPro" id="IPR003593">
    <property type="entry name" value="AAA+_ATPase"/>
</dbReference>